<dbReference type="Pfam" id="PF05617">
    <property type="entry name" value="Prolamin_like"/>
    <property type="match status" value="2"/>
</dbReference>
<organism evidence="3 4">
    <name type="scientific">Quercus rubra</name>
    <name type="common">Northern red oak</name>
    <name type="synonym">Quercus borealis</name>
    <dbReference type="NCBI Taxonomy" id="3512"/>
    <lineage>
        <taxon>Eukaryota</taxon>
        <taxon>Viridiplantae</taxon>
        <taxon>Streptophyta</taxon>
        <taxon>Embryophyta</taxon>
        <taxon>Tracheophyta</taxon>
        <taxon>Spermatophyta</taxon>
        <taxon>Magnoliopsida</taxon>
        <taxon>eudicotyledons</taxon>
        <taxon>Gunneridae</taxon>
        <taxon>Pentapetalae</taxon>
        <taxon>rosids</taxon>
        <taxon>fabids</taxon>
        <taxon>Fagales</taxon>
        <taxon>Fagaceae</taxon>
        <taxon>Quercus</taxon>
    </lineage>
</organism>
<evidence type="ECO:0000259" key="2">
    <source>
        <dbReference type="Pfam" id="PF05617"/>
    </source>
</evidence>
<comment type="caution">
    <text evidence="3">The sequence shown here is derived from an EMBL/GenBank/DDBJ whole genome shotgun (WGS) entry which is preliminary data.</text>
</comment>
<dbReference type="PANTHER" id="PTHR31181">
    <property type="entry name" value="EGG CELL-SECRETED PROTEIN 1.4"/>
    <property type="match status" value="1"/>
</dbReference>
<sequence>MLVPTGLTQLRQIPRLFPISGAEGPSWANRQCFSSLVNTPGFLTQIFGSLINGQFSIVGYTCCNAITKIEENCLSKLFPYNDIFAPLLNNSCAQSPKENGQVSGLTASKASLPGHLLMLPRNQDMQQCSSVLTSVQGCLIDIINSLISGGINLFGPTCCKAINLISEHCWPKLFPFNPTFQSTVKMFAYLALEWRSRTNTFNSGS</sequence>
<dbReference type="GO" id="GO:0009567">
    <property type="term" value="P:double fertilization forming a zygote and endosperm"/>
    <property type="evidence" value="ECO:0007669"/>
    <property type="project" value="TreeGrafter"/>
</dbReference>
<dbReference type="GO" id="GO:2000008">
    <property type="term" value="P:regulation of protein localization to cell surface"/>
    <property type="evidence" value="ECO:0007669"/>
    <property type="project" value="TreeGrafter"/>
</dbReference>
<dbReference type="EMBL" id="JAXUIC010000003">
    <property type="protein sequence ID" value="KAK4596625.1"/>
    <property type="molecule type" value="Genomic_DNA"/>
</dbReference>
<feature type="domain" description="Prolamin-like" evidence="2">
    <location>
        <begin position="127"/>
        <end position="178"/>
    </location>
</feature>
<keyword evidence="4" id="KW-1185">Reference proteome</keyword>
<dbReference type="GO" id="GO:0080155">
    <property type="term" value="P:regulation of double fertilization forming a zygote and endosperm"/>
    <property type="evidence" value="ECO:0007669"/>
    <property type="project" value="TreeGrafter"/>
</dbReference>
<evidence type="ECO:0000313" key="3">
    <source>
        <dbReference type="EMBL" id="KAK4596625.1"/>
    </source>
</evidence>
<reference evidence="3 4" key="1">
    <citation type="journal article" date="2023" name="G3 (Bethesda)">
        <title>A haplotype-resolved chromosome-scale genome for Quercus rubra L. provides insights into the genetics of adaptive traits for red oak species.</title>
        <authorList>
            <person name="Kapoor B."/>
            <person name="Jenkins J."/>
            <person name="Schmutz J."/>
            <person name="Zhebentyayeva T."/>
            <person name="Kuelheim C."/>
            <person name="Coggeshall M."/>
            <person name="Heim C."/>
            <person name="Lasky J.R."/>
            <person name="Leites L."/>
            <person name="Islam-Faridi N."/>
            <person name="Romero-Severson J."/>
            <person name="DeLeo V.L."/>
            <person name="Lucas S.M."/>
            <person name="Lazic D."/>
            <person name="Gailing O."/>
            <person name="Carlson J."/>
            <person name="Staton M."/>
        </authorList>
    </citation>
    <scope>NUCLEOTIDE SEQUENCE [LARGE SCALE GENOMIC DNA]</scope>
    <source>
        <strain evidence="3">Pseudo-F2</strain>
    </source>
</reference>
<gene>
    <name evidence="3" type="ORF">RGQ29_014593</name>
</gene>
<evidence type="ECO:0000313" key="4">
    <source>
        <dbReference type="Proteomes" id="UP001324115"/>
    </source>
</evidence>
<feature type="domain" description="Prolamin-like" evidence="2">
    <location>
        <begin position="31"/>
        <end position="92"/>
    </location>
</feature>
<dbReference type="GO" id="GO:0005576">
    <property type="term" value="C:extracellular region"/>
    <property type="evidence" value="ECO:0007669"/>
    <property type="project" value="TreeGrafter"/>
</dbReference>
<name>A0AAN7FM73_QUERU</name>
<dbReference type="GO" id="GO:0031982">
    <property type="term" value="C:vesicle"/>
    <property type="evidence" value="ECO:0007669"/>
    <property type="project" value="TreeGrafter"/>
</dbReference>
<dbReference type="InterPro" id="IPR008502">
    <property type="entry name" value="Prolamin-like"/>
</dbReference>
<keyword evidence="1" id="KW-0732">Signal</keyword>
<dbReference type="PANTHER" id="PTHR31181:SF67">
    <property type="entry name" value="PROLAMIN-LIKE PROTEIN (DUF1278)"/>
    <property type="match status" value="1"/>
</dbReference>
<evidence type="ECO:0000256" key="1">
    <source>
        <dbReference type="ARBA" id="ARBA00022729"/>
    </source>
</evidence>
<protein>
    <recommendedName>
        <fullName evidence="2">Prolamin-like domain-containing protein</fullName>
    </recommendedName>
</protein>
<dbReference type="AlphaFoldDB" id="A0AAN7FM73"/>
<dbReference type="Proteomes" id="UP001324115">
    <property type="component" value="Unassembled WGS sequence"/>
</dbReference>
<accession>A0AAN7FM73</accession>
<proteinExistence type="predicted"/>